<gene>
    <name evidence="1" type="ORF">ET996_00800</name>
</gene>
<organism evidence="1 2">
    <name type="scientific">Propioniciclava tarda</name>
    <dbReference type="NCBI Taxonomy" id="433330"/>
    <lineage>
        <taxon>Bacteria</taxon>
        <taxon>Bacillati</taxon>
        <taxon>Actinomycetota</taxon>
        <taxon>Actinomycetes</taxon>
        <taxon>Propionibacteriales</taxon>
        <taxon>Propionibacteriaceae</taxon>
        <taxon>Propioniciclava</taxon>
    </lineage>
</organism>
<evidence type="ECO:0000313" key="1">
    <source>
        <dbReference type="EMBL" id="TBT96242.1"/>
    </source>
</evidence>
<keyword evidence="2" id="KW-1185">Reference proteome</keyword>
<dbReference type="EMBL" id="SDMR01000001">
    <property type="protein sequence ID" value="TBT96242.1"/>
    <property type="molecule type" value="Genomic_DNA"/>
</dbReference>
<dbReference type="AlphaFoldDB" id="A0A4Q9KNU2"/>
<comment type="caution">
    <text evidence="1">The sequence shown here is derived from an EMBL/GenBank/DDBJ whole genome shotgun (WGS) entry which is preliminary data.</text>
</comment>
<evidence type="ECO:0000313" key="2">
    <source>
        <dbReference type="Proteomes" id="UP000291933"/>
    </source>
</evidence>
<reference evidence="1 2" key="1">
    <citation type="submission" date="2019-01" db="EMBL/GenBank/DDBJ databases">
        <title>Lactibacter flavus gen. nov., sp. nov., a novel bacterium of the family Propionibacteriaceae isolated from raw milk and dairy products.</title>
        <authorList>
            <person name="Huptas C."/>
            <person name="Wenning M."/>
            <person name="Breitenwieser F."/>
            <person name="Doll E."/>
            <person name="Von Neubeck M."/>
            <person name="Busse H.-J."/>
            <person name="Scherer S."/>
        </authorList>
    </citation>
    <scope>NUCLEOTIDE SEQUENCE [LARGE SCALE GENOMIC DNA]</scope>
    <source>
        <strain evidence="1 2">DSM 22130</strain>
    </source>
</reference>
<dbReference type="RefSeq" id="WP_131170654.1">
    <property type="nucleotide sequence ID" value="NZ_FXTL01000001.1"/>
</dbReference>
<name>A0A4Q9KNU2_PROTD</name>
<protein>
    <submittedName>
        <fullName evidence="1">Uncharacterized protein</fullName>
    </submittedName>
</protein>
<sequence length="78" mass="8215">MERVVLASSFGELAIGVIDRQWRLRDVASGNEVVLPVKVRLDGVVALDSTVCAWTSQPTGFSGAVFPLASVPTSIPAC</sequence>
<proteinExistence type="predicted"/>
<accession>A0A4Q9KNU2</accession>
<dbReference type="Proteomes" id="UP000291933">
    <property type="component" value="Unassembled WGS sequence"/>
</dbReference>